<dbReference type="Proteomes" id="UP000254876">
    <property type="component" value="Unassembled WGS sequence"/>
</dbReference>
<feature type="transmembrane region" description="Helical" evidence="7">
    <location>
        <begin position="147"/>
        <end position="164"/>
    </location>
</feature>
<dbReference type="InterPro" id="IPR001958">
    <property type="entry name" value="Tet-R_TetA/multi-R_MdtG-like"/>
</dbReference>
<dbReference type="InterPro" id="IPR036259">
    <property type="entry name" value="MFS_trans_sf"/>
</dbReference>
<feature type="transmembrane region" description="Helical" evidence="7">
    <location>
        <begin position="259"/>
        <end position="278"/>
    </location>
</feature>
<dbReference type="Gene3D" id="1.20.1250.20">
    <property type="entry name" value="MFS general substrate transporter like domains"/>
    <property type="match status" value="1"/>
</dbReference>
<dbReference type="EMBL" id="UFYD01000001">
    <property type="protein sequence ID" value="STC95148.1"/>
    <property type="molecule type" value="Genomic_DNA"/>
</dbReference>
<evidence type="ECO:0000256" key="6">
    <source>
        <dbReference type="ARBA" id="ARBA00023136"/>
    </source>
</evidence>
<evidence type="ECO:0000313" key="9">
    <source>
        <dbReference type="EMBL" id="STC95148.1"/>
    </source>
</evidence>
<feature type="transmembrane region" description="Helical" evidence="7">
    <location>
        <begin position="313"/>
        <end position="335"/>
    </location>
</feature>
<comment type="subcellular location">
    <subcellularLocation>
        <location evidence="1">Cell membrane</location>
        <topology evidence="1">Multi-pass membrane protein</topology>
    </subcellularLocation>
</comment>
<feature type="domain" description="Major facilitator superfamily (MFS) profile" evidence="8">
    <location>
        <begin position="17"/>
        <end position="402"/>
    </location>
</feature>
<gene>
    <name evidence="9" type="primary">mdtH</name>
    <name evidence="9" type="ORF">NCTC10588_00246</name>
</gene>
<dbReference type="InterPro" id="IPR050171">
    <property type="entry name" value="MFS_Transporters"/>
</dbReference>
<keyword evidence="2" id="KW-0813">Transport</keyword>
<feature type="transmembrane region" description="Helical" evidence="7">
    <location>
        <begin position="94"/>
        <end position="113"/>
    </location>
</feature>
<dbReference type="PROSITE" id="PS50850">
    <property type="entry name" value="MFS"/>
    <property type="match status" value="1"/>
</dbReference>
<evidence type="ECO:0000256" key="2">
    <source>
        <dbReference type="ARBA" id="ARBA00022448"/>
    </source>
</evidence>
<feature type="transmembrane region" description="Helical" evidence="7">
    <location>
        <begin position="223"/>
        <end position="247"/>
    </location>
</feature>
<evidence type="ECO:0000256" key="3">
    <source>
        <dbReference type="ARBA" id="ARBA00022475"/>
    </source>
</evidence>
<evidence type="ECO:0000256" key="1">
    <source>
        <dbReference type="ARBA" id="ARBA00004651"/>
    </source>
</evidence>
<dbReference type="AlphaFoldDB" id="A0A7Z7PUU6"/>
<reference evidence="9 10" key="1">
    <citation type="submission" date="2018-06" db="EMBL/GenBank/DDBJ databases">
        <authorList>
            <consortium name="Pathogen Informatics"/>
            <person name="Doyle S."/>
        </authorList>
    </citation>
    <scope>NUCLEOTIDE SEQUENCE [LARGE SCALE GENOMIC DNA]</scope>
    <source>
        <strain evidence="9 10">NCTC10588</strain>
    </source>
</reference>
<feature type="transmembrane region" description="Helical" evidence="7">
    <location>
        <begin position="379"/>
        <end position="402"/>
    </location>
</feature>
<evidence type="ECO:0000256" key="7">
    <source>
        <dbReference type="SAM" id="Phobius"/>
    </source>
</evidence>
<dbReference type="GO" id="GO:0022857">
    <property type="term" value="F:transmembrane transporter activity"/>
    <property type="evidence" value="ECO:0007669"/>
    <property type="project" value="InterPro"/>
</dbReference>
<dbReference type="Pfam" id="PF07690">
    <property type="entry name" value="MFS_1"/>
    <property type="match status" value="1"/>
</dbReference>
<dbReference type="PRINTS" id="PR01035">
    <property type="entry name" value="TCRTETA"/>
</dbReference>
<organism evidence="9 10">
    <name type="scientific">Elizabethkingia anophelis</name>
    <dbReference type="NCBI Taxonomy" id="1117645"/>
    <lineage>
        <taxon>Bacteria</taxon>
        <taxon>Pseudomonadati</taxon>
        <taxon>Bacteroidota</taxon>
        <taxon>Flavobacteriia</taxon>
        <taxon>Flavobacteriales</taxon>
        <taxon>Weeksellaceae</taxon>
        <taxon>Elizabethkingia</taxon>
    </lineage>
</organism>
<evidence type="ECO:0000256" key="5">
    <source>
        <dbReference type="ARBA" id="ARBA00022989"/>
    </source>
</evidence>
<name>A0A7Z7PUU6_9FLAO</name>
<evidence type="ECO:0000313" key="10">
    <source>
        <dbReference type="Proteomes" id="UP000254876"/>
    </source>
</evidence>
<sequence>MGLLRIYADSFKGLSKEAWMLSIVMLINRSGSMVLPFLGVYMTDQLEFSIKESGIVLSFYGVGSVIGSWLGGYFTDKFGEYRVQSTSLFLSAPLFLLIPIFTSVEGMALIILLQSIISETFRPANSVAITKYARPENLTRAFSLNRMAINLGFSIGPALGGILSSVSYELLFITNAVGAILAGIFYVRFFRKRHKIYQKKMKEKSMVKDTLEKERSPYRDSPFLVYCLLCAIFSVCFFQFFNTIPIFYKEVAHLDQKSIGYILGYSGFIIVVLEMLVVNFADKYLTIAKTLLYGILMCAAAYAMLAINHHISLIMLSISILSVGEILVLPFMSTITALRSGKTNQGAYMGLNGMTFSISFIITPLLGTSVASDLGFNTLWIGSGAVLALAGIAMYFVVNWLLPGMVKAAH</sequence>
<feature type="transmembrane region" description="Helical" evidence="7">
    <location>
        <begin position="54"/>
        <end position="74"/>
    </location>
</feature>
<dbReference type="PANTHER" id="PTHR23517">
    <property type="entry name" value="RESISTANCE PROTEIN MDTM, PUTATIVE-RELATED-RELATED"/>
    <property type="match status" value="1"/>
</dbReference>
<dbReference type="PANTHER" id="PTHR23517:SF3">
    <property type="entry name" value="INTEGRAL MEMBRANE TRANSPORT PROTEIN"/>
    <property type="match status" value="1"/>
</dbReference>
<evidence type="ECO:0000256" key="4">
    <source>
        <dbReference type="ARBA" id="ARBA00022692"/>
    </source>
</evidence>
<dbReference type="GO" id="GO:0005886">
    <property type="term" value="C:plasma membrane"/>
    <property type="evidence" value="ECO:0007669"/>
    <property type="project" value="UniProtKB-SubCell"/>
</dbReference>
<keyword evidence="3" id="KW-1003">Cell membrane</keyword>
<keyword evidence="4 7" id="KW-0812">Transmembrane</keyword>
<evidence type="ECO:0000259" key="8">
    <source>
        <dbReference type="PROSITE" id="PS50850"/>
    </source>
</evidence>
<keyword evidence="5 7" id="KW-1133">Transmembrane helix</keyword>
<dbReference type="InterPro" id="IPR020846">
    <property type="entry name" value="MFS_dom"/>
</dbReference>
<accession>A0A7Z7PUU6</accession>
<comment type="caution">
    <text evidence="9">The sequence shown here is derived from an EMBL/GenBank/DDBJ whole genome shotgun (WGS) entry which is preliminary data.</text>
</comment>
<protein>
    <submittedName>
        <fullName evidence="9">Multidrug resistance protein MdtH</fullName>
    </submittedName>
</protein>
<proteinExistence type="predicted"/>
<feature type="transmembrane region" description="Helical" evidence="7">
    <location>
        <begin position="347"/>
        <end position="367"/>
    </location>
</feature>
<dbReference type="SUPFAM" id="SSF103473">
    <property type="entry name" value="MFS general substrate transporter"/>
    <property type="match status" value="1"/>
</dbReference>
<dbReference type="InterPro" id="IPR011701">
    <property type="entry name" value="MFS"/>
</dbReference>
<feature type="transmembrane region" description="Helical" evidence="7">
    <location>
        <begin position="170"/>
        <end position="190"/>
    </location>
</feature>
<feature type="transmembrane region" description="Helical" evidence="7">
    <location>
        <begin position="290"/>
        <end position="307"/>
    </location>
</feature>
<keyword evidence="6 7" id="KW-0472">Membrane</keyword>
<feature type="transmembrane region" description="Helical" evidence="7">
    <location>
        <begin position="20"/>
        <end position="42"/>
    </location>
</feature>